<keyword evidence="3" id="KW-0479">Metal-binding</keyword>
<keyword evidence="4" id="KW-1015">Disulfide bond</keyword>
<dbReference type="Proteomes" id="UP000027746">
    <property type="component" value="Unassembled WGS sequence"/>
</dbReference>
<dbReference type="GeneID" id="68872044"/>
<dbReference type="Gene3D" id="3.40.30.10">
    <property type="entry name" value="Glutaredoxin"/>
    <property type="match status" value="1"/>
</dbReference>
<evidence type="ECO:0000256" key="3">
    <source>
        <dbReference type="PIRSR" id="PIRSR603782-1"/>
    </source>
</evidence>
<keyword evidence="2 3" id="KW-0186">Copper</keyword>
<evidence type="ECO:0000313" key="8">
    <source>
        <dbReference type="EMBL" id="MBM2357407.1"/>
    </source>
</evidence>
<evidence type="ECO:0000256" key="5">
    <source>
        <dbReference type="SAM" id="SignalP"/>
    </source>
</evidence>
<feature type="signal peptide" evidence="5">
    <location>
        <begin position="1"/>
        <end position="26"/>
    </location>
</feature>
<evidence type="ECO:0000256" key="4">
    <source>
        <dbReference type="PIRSR" id="PIRSR603782-2"/>
    </source>
</evidence>
<feature type="disulfide bond" description="Redox-active" evidence="4">
    <location>
        <begin position="84"/>
        <end position="88"/>
    </location>
</feature>
<dbReference type="Pfam" id="PF02630">
    <property type="entry name" value="SCO1-SenC"/>
    <property type="match status" value="1"/>
</dbReference>
<dbReference type="PANTHER" id="PTHR12151:SF25">
    <property type="entry name" value="LINALOOL DEHYDRATASE_ISOMERASE DOMAIN-CONTAINING PROTEIN"/>
    <property type="match status" value="1"/>
</dbReference>
<sequence>MQLIVYLTRRAALATFAATISFPASADHPGENLDARMFEMEPYFQAIDAAQAPDFELQDAEGNPVRLADFSDKVVILHFIYANCPDICPLHAEKIAAVQASINDGPMRDLVQFISITTDPVNDTPDVLRGYGDRHRFDPTNWVILTKRPDQADDATRLLARNYGLEFTIADDSDMMMHGAVTHVVDIGGRFAAKFHGMEFKNVNLILYVSELINNAQHRRRERGWWDRLTGAFQ</sequence>
<dbReference type="CDD" id="cd02968">
    <property type="entry name" value="SCO"/>
    <property type="match status" value="1"/>
</dbReference>
<proteinExistence type="inferred from homology"/>
<evidence type="ECO:0000313" key="9">
    <source>
        <dbReference type="Proteomes" id="UP000027746"/>
    </source>
</evidence>
<dbReference type="SUPFAM" id="SSF52833">
    <property type="entry name" value="Thioredoxin-like"/>
    <property type="match status" value="1"/>
</dbReference>
<feature type="domain" description="Thioredoxin" evidence="6">
    <location>
        <begin position="46"/>
        <end position="218"/>
    </location>
</feature>
<evidence type="ECO:0000313" key="7">
    <source>
        <dbReference type="EMBL" id="KEJ94441.1"/>
    </source>
</evidence>
<evidence type="ECO:0000256" key="1">
    <source>
        <dbReference type="ARBA" id="ARBA00010996"/>
    </source>
</evidence>
<keyword evidence="5" id="KW-0732">Signal</keyword>
<dbReference type="AlphaFoldDB" id="A0A073IYB4"/>
<evidence type="ECO:0000259" key="6">
    <source>
        <dbReference type="PROSITE" id="PS51352"/>
    </source>
</evidence>
<gene>
    <name evidence="8" type="ORF">JQX14_22915</name>
    <name evidence="7" type="ORF">SUH3_06260</name>
</gene>
<reference evidence="8" key="2">
    <citation type="submission" date="2021-01" db="EMBL/GenBank/DDBJ databases">
        <title>Diatom-associated Roseobacters Show Island Model of Population Structure.</title>
        <authorList>
            <person name="Qu L."/>
            <person name="Feng X."/>
            <person name="Chen Y."/>
            <person name="Li L."/>
            <person name="Wang X."/>
            <person name="Hu Z."/>
            <person name="Wang H."/>
            <person name="Luo H."/>
        </authorList>
    </citation>
    <scope>NUCLEOTIDE SEQUENCE</scope>
    <source>
        <strain evidence="8">SM26-45</strain>
    </source>
</reference>
<dbReference type="PROSITE" id="PS51352">
    <property type="entry name" value="THIOREDOXIN_2"/>
    <property type="match status" value="1"/>
</dbReference>
<feature type="chain" id="PRO_5041120183" evidence="5">
    <location>
        <begin position="27"/>
        <end position="234"/>
    </location>
</feature>
<dbReference type="InterPro" id="IPR003782">
    <property type="entry name" value="SCO1/SenC"/>
</dbReference>
<feature type="binding site" evidence="3">
    <location>
        <position position="84"/>
    </location>
    <ligand>
        <name>Cu cation</name>
        <dbReference type="ChEBI" id="CHEBI:23378"/>
    </ligand>
</feature>
<dbReference type="InterPro" id="IPR013766">
    <property type="entry name" value="Thioredoxin_domain"/>
</dbReference>
<dbReference type="PANTHER" id="PTHR12151">
    <property type="entry name" value="ELECTRON TRANSPORT PROTIN SCO1/SENC FAMILY MEMBER"/>
    <property type="match status" value="1"/>
</dbReference>
<dbReference type="EMBL" id="JAFBWN010000036">
    <property type="protein sequence ID" value="MBM2357407.1"/>
    <property type="molecule type" value="Genomic_DNA"/>
</dbReference>
<name>A0A073IYB4_9RHOB</name>
<protein>
    <submittedName>
        <fullName evidence="7">Cytochrome C oxidase</fullName>
    </submittedName>
    <submittedName>
        <fullName evidence="8">SCO family protein</fullName>
    </submittedName>
</protein>
<dbReference type="EMBL" id="JAMD01000013">
    <property type="protein sequence ID" value="KEJ94441.1"/>
    <property type="molecule type" value="Genomic_DNA"/>
</dbReference>
<dbReference type="Proteomes" id="UP000809337">
    <property type="component" value="Unassembled WGS sequence"/>
</dbReference>
<comment type="caution">
    <text evidence="7">The sequence shown here is derived from an EMBL/GenBank/DDBJ whole genome shotgun (WGS) entry which is preliminary data.</text>
</comment>
<keyword evidence="9" id="KW-1185">Reference proteome</keyword>
<accession>A0A073IYB4</accession>
<feature type="binding site" evidence="3">
    <location>
        <position position="178"/>
    </location>
    <ligand>
        <name>Cu cation</name>
        <dbReference type="ChEBI" id="CHEBI:23378"/>
    </ligand>
</feature>
<dbReference type="RefSeq" id="WP_037929522.1">
    <property type="nucleotide sequence ID" value="NZ_CP054602.1"/>
</dbReference>
<evidence type="ECO:0000256" key="2">
    <source>
        <dbReference type="ARBA" id="ARBA00023008"/>
    </source>
</evidence>
<dbReference type="GO" id="GO:0046872">
    <property type="term" value="F:metal ion binding"/>
    <property type="evidence" value="ECO:0007669"/>
    <property type="project" value="UniProtKB-KW"/>
</dbReference>
<feature type="binding site" evidence="3">
    <location>
        <position position="88"/>
    </location>
    <ligand>
        <name>Cu cation</name>
        <dbReference type="ChEBI" id="CHEBI:23378"/>
    </ligand>
</feature>
<reference evidence="7 9" key="1">
    <citation type="submission" date="2014-01" db="EMBL/GenBank/DDBJ databases">
        <title>Sulfitobacter sp. H3 (MCCC 1A00686) Genome Sequencing.</title>
        <authorList>
            <person name="Lai Q."/>
            <person name="Hong Z."/>
        </authorList>
    </citation>
    <scope>NUCLEOTIDE SEQUENCE [LARGE SCALE GENOMIC DNA]</scope>
    <source>
        <strain evidence="7 9">H3</strain>
    </source>
</reference>
<organism evidence="7 9">
    <name type="scientific">Pseudosulfitobacter pseudonitzschiae</name>
    <dbReference type="NCBI Taxonomy" id="1402135"/>
    <lineage>
        <taxon>Bacteria</taxon>
        <taxon>Pseudomonadati</taxon>
        <taxon>Pseudomonadota</taxon>
        <taxon>Alphaproteobacteria</taxon>
        <taxon>Rhodobacterales</taxon>
        <taxon>Roseobacteraceae</taxon>
        <taxon>Pseudosulfitobacter</taxon>
    </lineage>
</organism>
<dbReference type="InterPro" id="IPR036249">
    <property type="entry name" value="Thioredoxin-like_sf"/>
</dbReference>
<comment type="similarity">
    <text evidence="1">Belongs to the SCO1/2 family.</text>
</comment>
<dbReference type="OrthoDB" id="5296507at2"/>